<keyword evidence="7" id="KW-1185">Reference proteome</keyword>
<dbReference type="PANTHER" id="PTHR32114">
    <property type="entry name" value="ABC TRANSPORTER ABCH.3"/>
    <property type="match status" value="1"/>
</dbReference>
<feature type="coiled-coil region" evidence="4">
    <location>
        <begin position="472"/>
        <end position="499"/>
    </location>
</feature>
<comment type="similarity">
    <text evidence="1">Belongs to the SMC family. SbcC subfamily.</text>
</comment>
<comment type="subunit">
    <text evidence="2">Heterodimer of SbcC and SbcD.</text>
</comment>
<dbReference type="EMBL" id="JAIEZQ010000001">
    <property type="protein sequence ID" value="MBY9073283.1"/>
    <property type="molecule type" value="Genomic_DNA"/>
</dbReference>
<feature type="domain" description="Rad50/SbcC-type AAA" evidence="5">
    <location>
        <begin position="6"/>
        <end position="182"/>
    </location>
</feature>
<feature type="coiled-coil region" evidence="4">
    <location>
        <begin position="606"/>
        <end position="647"/>
    </location>
</feature>
<feature type="coiled-coil region" evidence="4">
    <location>
        <begin position="734"/>
        <end position="809"/>
    </location>
</feature>
<dbReference type="InterPro" id="IPR038729">
    <property type="entry name" value="Rad50/SbcC_AAA"/>
</dbReference>
<keyword evidence="4" id="KW-0175">Coiled coil</keyword>
<dbReference type="Proteomes" id="UP000754710">
    <property type="component" value="Unassembled WGS sequence"/>
</dbReference>
<evidence type="ECO:0000313" key="6">
    <source>
        <dbReference type="EMBL" id="MBY9073283.1"/>
    </source>
</evidence>
<evidence type="ECO:0000256" key="2">
    <source>
        <dbReference type="ARBA" id="ARBA00011322"/>
    </source>
</evidence>
<evidence type="ECO:0000256" key="4">
    <source>
        <dbReference type="SAM" id="Coils"/>
    </source>
</evidence>
<protein>
    <recommendedName>
        <fullName evidence="3">Nuclease SbcCD subunit C</fullName>
    </recommendedName>
</protein>
<dbReference type="SUPFAM" id="SSF52540">
    <property type="entry name" value="P-loop containing nucleoside triphosphate hydrolases"/>
    <property type="match status" value="1"/>
</dbReference>
<evidence type="ECO:0000313" key="7">
    <source>
        <dbReference type="Proteomes" id="UP000754710"/>
    </source>
</evidence>
<dbReference type="PANTHER" id="PTHR32114:SF2">
    <property type="entry name" value="ABC TRANSPORTER ABCH.3"/>
    <property type="match status" value="1"/>
</dbReference>
<proteinExistence type="inferred from homology"/>
<evidence type="ECO:0000256" key="3">
    <source>
        <dbReference type="ARBA" id="ARBA00013368"/>
    </source>
</evidence>
<organism evidence="6 7">
    <name type="scientific">Nocardioides jiangsuensis</name>
    <dbReference type="NCBI Taxonomy" id="2866161"/>
    <lineage>
        <taxon>Bacteria</taxon>
        <taxon>Bacillati</taxon>
        <taxon>Actinomycetota</taxon>
        <taxon>Actinomycetes</taxon>
        <taxon>Propionibacteriales</taxon>
        <taxon>Nocardioidaceae</taxon>
        <taxon>Nocardioides</taxon>
    </lineage>
</organism>
<evidence type="ECO:0000259" key="5">
    <source>
        <dbReference type="Pfam" id="PF13476"/>
    </source>
</evidence>
<evidence type="ECO:0000256" key="1">
    <source>
        <dbReference type="ARBA" id="ARBA00006930"/>
    </source>
</evidence>
<dbReference type="Gene3D" id="3.40.50.300">
    <property type="entry name" value="P-loop containing nucleotide triphosphate hydrolases"/>
    <property type="match status" value="2"/>
</dbReference>
<name>A0ABS7RGU3_9ACTN</name>
<reference evidence="6 7" key="1">
    <citation type="submission" date="2021-08" db="EMBL/GenBank/DDBJ databases">
        <title>Nocardioides bacterium WL0053 sp. nov., isolated from the sediment.</title>
        <authorList>
            <person name="Wang L."/>
            <person name="Zhang D."/>
            <person name="Zhang A."/>
        </authorList>
    </citation>
    <scope>NUCLEOTIDE SEQUENCE [LARGE SCALE GENOMIC DNA]</scope>
    <source>
        <strain evidence="6 7">WL0053</strain>
    </source>
</reference>
<gene>
    <name evidence="6" type="ORF">K1X13_00475</name>
</gene>
<accession>A0ABS7RGU3</accession>
<dbReference type="InterPro" id="IPR027417">
    <property type="entry name" value="P-loop_NTPase"/>
</dbReference>
<dbReference type="RefSeq" id="WP_221023098.1">
    <property type="nucleotide sequence ID" value="NZ_JAIEZQ010000001.1"/>
</dbReference>
<dbReference type="Pfam" id="PF13476">
    <property type="entry name" value="AAA_23"/>
    <property type="match status" value="1"/>
</dbReference>
<sequence length="1004" mass="107949">MRIHHLEITAFGPFAGTESVDFDALADAGLFLLCGPTGAGKTSVLDAICFGLYGEVPGDRNSAKRLRSDHAGPGVAPAVTLELSVNGRRFRLRRSPAWSRPKRRGTGFTTEQARVLLEESVDGSWVHLSSRLDETGHLVTDLLGMNPSQFTQVAMLPQGRFQAFLRAKSDERHKVLQRLFRTSRFEDIERWLVARRQTLRASSKEHQDAVASVVSRLSESAGTDLPEDWELHDLALPAEAGDVAGWARDLVAEAASAREALSTEATAVGRLTDEARRRLEEGRGTMRLRSRHEEAVGIARSLEESQEQEDRARAALDAARRASVVVPLARHAQETATAVERAQRALGQALADAARLLDTDAAALTQGELEVAERDATEAATIARTLLPREAELRRAERDAARVTRTLSGLAEERSGLDQRCTTIPGQVAELRTRLTEQVTLAAEAETLVAAEQAATERLDAARRVTSLRADLEDAGERLRASTDVAQRLRQRYQDLREARINGMAAELAASLAVGESCPVCGSADHPQVALSVDGAPTRSDEEHARTEYENAEFDQQTRREVVATLRQNLAVADHASGGQSVAGLRDELAALRVRRAASATAASERDRLATSVADLEAELADAIARLQQLAADEARLRAERDHAQAVVESVSAELSALFAEDEVAGSVSRLIEARTAAGTAFGMAREALAARDRATTQAQDAGQRAHECALEHGFADTATATRAVLAPADHARLEQLLRERDALRAQSRATLADAEVSAAVAADTPDLAALAEAAQAAEATLTDVAARARETQKRAERLVALERELARELAAWAPTRAAYAVASGLSTFAEGKGGDNALQMRLSAYVLSSRLQQVVAAANERLHGMSDERYTLEHSSARGVGEVRGGLSLLVRDEWTGESRDPATLSGGETFVTSLALALGLADVVTQEAGGSSIDTLFIDEGFGTLDPETLDDVMDTLDTLRDGGRVVGVVSHVPEMRTRIPAQLQIRKDRSGSRVVAAREAV</sequence>
<dbReference type="Pfam" id="PF13558">
    <property type="entry name" value="SbcC_Walker_B"/>
    <property type="match status" value="1"/>
</dbReference>
<comment type="caution">
    <text evidence="6">The sequence shown here is derived from an EMBL/GenBank/DDBJ whole genome shotgun (WGS) entry which is preliminary data.</text>
</comment>